<dbReference type="EC" id="3.6.3.14" evidence="10"/>
<evidence type="ECO:0000256" key="7">
    <source>
        <dbReference type="ARBA" id="ARBA00023136"/>
    </source>
</evidence>
<reference evidence="10" key="1">
    <citation type="journal article" date="2015" name="Proc. Natl. Acad. Sci. U.S.A.">
        <title>Networks of energetic and metabolic interactions define dynamics in microbial communities.</title>
        <authorList>
            <person name="Embree M."/>
            <person name="Liu J.K."/>
            <person name="Al-Bassam M.M."/>
            <person name="Zengler K."/>
        </authorList>
    </citation>
    <scope>NUCLEOTIDE SEQUENCE</scope>
</reference>
<gene>
    <name evidence="10" type="ORF">ASZ90_010034</name>
</gene>
<dbReference type="AlphaFoldDB" id="A0A0W8FH58"/>
<keyword evidence="5 9" id="KW-1133">Transmembrane helix</keyword>
<evidence type="ECO:0000256" key="6">
    <source>
        <dbReference type="ARBA" id="ARBA00023065"/>
    </source>
</evidence>
<dbReference type="InterPro" id="IPR002490">
    <property type="entry name" value="V-ATPase_116kDa_su"/>
</dbReference>
<feature type="transmembrane region" description="Helical" evidence="9">
    <location>
        <begin position="439"/>
        <end position="460"/>
    </location>
</feature>
<protein>
    <submittedName>
        <fullName evidence="10">V-type atp synthase subunit i</fullName>
        <ecNumber evidence="10">3.6.3.14</ecNumber>
    </submittedName>
</protein>
<feature type="transmembrane region" description="Helical" evidence="9">
    <location>
        <begin position="472"/>
        <end position="495"/>
    </location>
</feature>
<feature type="transmembrane region" description="Helical" evidence="9">
    <location>
        <begin position="342"/>
        <end position="372"/>
    </location>
</feature>
<evidence type="ECO:0000256" key="5">
    <source>
        <dbReference type="ARBA" id="ARBA00022989"/>
    </source>
</evidence>
<keyword evidence="10" id="KW-0378">Hydrolase</keyword>
<dbReference type="PANTHER" id="PTHR11629">
    <property type="entry name" value="VACUOLAR PROTON ATPASES"/>
    <property type="match status" value="1"/>
</dbReference>
<dbReference type="GO" id="GO:0033179">
    <property type="term" value="C:proton-transporting V-type ATPase, V0 domain"/>
    <property type="evidence" value="ECO:0007669"/>
    <property type="project" value="InterPro"/>
</dbReference>
<name>A0A0W8FH58_9ZZZZ</name>
<comment type="similarity">
    <text evidence="2">Belongs to the V-ATPase 116 kDa subunit family.</text>
</comment>
<evidence type="ECO:0000256" key="1">
    <source>
        <dbReference type="ARBA" id="ARBA00004141"/>
    </source>
</evidence>
<keyword evidence="7 9" id="KW-0472">Membrane</keyword>
<dbReference type="GO" id="GO:0016471">
    <property type="term" value="C:vacuolar proton-transporting V-type ATPase complex"/>
    <property type="evidence" value="ECO:0007669"/>
    <property type="project" value="TreeGrafter"/>
</dbReference>
<comment type="subcellular location">
    <subcellularLocation>
        <location evidence="1">Membrane</location>
        <topology evidence="1">Multi-pass membrane protein</topology>
    </subcellularLocation>
</comment>
<dbReference type="PANTHER" id="PTHR11629:SF63">
    <property type="entry name" value="V-TYPE PROTON ATPASE SUBUNIT A"/>
    <property type="match status" value="1"/>
</dbReference>
<keyword evidence="8" id="KW-0175">Coiled coil</keyword>
<keyword evidence="6" id="KW-0406">Ion transport</keyword>
<dbReference type="NCBIfam" id="NF004430">
    <property type="entry name" value="PRK05771.2-4"/>
    <property type="match status" value="1"/>
</dbReference>
<dbReference type="GO" id="GO:0051117">
    <property type="term" value="F:ATPase binding"/>
    <property type="evidence" value="ECO:0007669"/>
    <property type="project" value="TreeGrafter"/>
</dbReference>
<feature type="transmembrane region" description="Helical" evidence="9">
    <location>
        <begin position="586"/>
        <end position="613"/>
    </location>
</feature>
<feature type="transmembrane region" description="Helical" evidence="9">
    <location>
        <begin position="384"/>
        <end position="403"/>
    </location>
</feature>
<feature type="transmembrane region" description="Helical" evidence="9">
    <location>
        <begin position="507"/>
        <end position="531"/>
    </location>
</feature>
<accession>A0A0W8FH58</accession>
<keyword evidence="4 9" id="KW-0812">Transmembrane</keyword>
<evidence type="ECO:0000256" key="2">
    <source>
        <dbReference type="ARBA" id="ARBA00009904"/>
    </source>
</evidence>
<keyword evidence="3" id="KW-0813">Transport</keyword>
<feature type="coiled-coil region" evidence="8">
    <location>
        <begin position="211"/>
        <end position="241"/>
    </location>
</feature>
<evidence type="ECO:0000256" key="3">
    <source>
        <dbReference type="ARBA" id="ARBA00022448"/>
    </source>
</evidence>
<comment type="caution">
    <text evidence="10">The sequence shown here is derived from an EMBL/GenBank/DDBJ whole genome shotgun (WGS) entry which is preliminary data.</text>
</comment>
<dbReference type="GO" id="GO:0046961">
    <property type="term" value="F:proton-transporting ATPase activity, rotational mechanism"/>
    <property type="evidence" value="ECO:0007669"/>
    <property type="project" value="InterPro"/>
</dbReference>
<proteinExistence type="inferred from homology"/>
<evidence type="ECO:0000256" key="9">
    <source>
        <dbReference type="SAM" id="Phobius"/>
    </source>
</evidence>
<evidence type="ECO:0000313" key="10">
    <source>
        <dbReference type="EMBL" id="KUG20236.1"/>
    </source>
</evidence>
<evidence type="ECO:0000256" key="8">
    <source>
        <dbReference type="SAM" id="Coils"/>
    </source>
</evidence>
<organism evidence="10">
    <name type="scientific">hydrocarbon metagenome</name>
    <dbReference type="NCBI Taxonomy" id="938273"/>
    <lineage>
        <taxon>unclassified sequences</taxon>
        <taxon>metagenomes</taxon>
        <taxon>ecological metagenomes</taxon>
    </lineage>
</organism>
<evidence type="ECO:0000256" key="4">
    <source>
        <dbReference type="ARBA" id="ARBA00022692"/>
    </source>
</evidence>
<dbReference type="GO" id="GO:0007035">
    <property type="term" value="P:vacuolar acidification"/>
    <property type="evidence" value="ECO:0007669"/>
    <property type="project" value="TreeGrafter"/>
</dbReference>
<dbReference type="GO" id="GO:0016787">
    <property type="term" value="F:hydrolase activity"/>
    <property type="evidence" value="ECO:0007669"/>
    <property type="project" value="UniProtKB-KW"/>
</dbReference>
<feature type="transmembrane region" description="Helical" evidence="9">
    <location>
        <begin position="552"/>
        <end position="574"/>
    </location>
</feature>
<dbReference type="Pfam" id="PF01496">
    <property type="entry name" value="V_ATPase_I"/>
    <property type="match status" value="2"/>
</dbReference>
<sequence>MSHLLIAASRDQMETIIRELYSHNVFHIKVFTEKEDEEHEGLTIGPPLSGAGEASSRLIQIRSLEGMFGVDRESLEPEQRRQASALKALIDRDLPVIWEQIEGLLARRAACDAALKEHEQQIRELAPFAMAPIELDLYRGYENIAVFTGRIPRDVEIPAPHEKFFSASKEGTFIAVFVPVAYRDDVERCLLDAHFAALPVPMGEGHPKDLIAEHTSRISFIREEIERLDAKIEEIKKQQTEFIVACEELLTAEVEQAEAPLRFATTQQAFIAEGWVPTTEVDRIKSRLSLSTGGRALVTEIEEPGDQHHAPVEYDNPSFAQPTELIIDTYSRPRYDELDPTIMVSIIFPLFFGIILGDIGYGLILLGFALGLRRVLKGEAIQNLLGVLRNASIFSIIFGVLYAEFFGCHPGATDFALWHPIVSRHLEIGTFAQGHQADIILLLVIAVWIGILQITLGRILNAVNHAQHREMVGVMAQLGWIAMMYGILTIIWSIAPIPLMPDLTGAPALVMGLNVATLAGALLLVFGAVAIMRESALELIEIPTIISHAMSYTRLSAVGLSSVAIAMVVNLIAIEMLIAPQLEHLTAVGIVFIILGILVLLVGHLLNTALGLLGGGLQSLRLQYVEFFTKFYKGGGERYNPFGMRKKFTED</sequence>
<dbReference type="EMBL" id="LNQE01001211">
    <property type="protein sequence ID" value="KUG20236.1"/>
    <property type="molecule type" value="Genomic_DNA"/>
</dbReference>